<dbReference type="InterPro" id="IPR045584">
    <property type="entry name" value="Pilin-like"/>
</dbReference>
<dbReference type="InterPro" id="IPR027558">
    <property type="entry name" value="Pre_pil_HX9DG_C"/>
</dbReference>
<dbReference type="Gene3D" id="3.30.700.10">
    <property type="entry name" value="Glycoprotein, Type 4 Pilin"/>
    <property type="match status" value="1"/>
</dbReference>
<dbReference type="Pfam" id="PF07596">
    <property type="entry name" value="SBP_bac_10"/>
    <property type="match status" value="2"/>
</dbReference>
<feature type="domain" description="DUF1559" evidence="1">
    <location>
        <begin position="34"/>
        <end position="181"/>
    </location>
</feature>
<dbReference type="PANTHER" id="PTHR30093">
    <property type="entry name" value="GENERAL SECRETION PATHWAY PROTEIN G"/>
    <property type="match status" value="1"/>
</dbReference>
<protein>
    <submittedName>
        <fullName evidence="2">Type II secretion system protein G</fullName>
    </submittedName>
</protein>
<keyword evidence="3" id="KW-1185">Reference proteome</keyword>
<accession>A0A517SPD5</accession>
<feature type="domain" description="DUF1559" evidence="1">
    <location>
        <begin position="318"/>
        <end position="375"/>
    </location>
</feature>
<sequence length="432" mass="45632">MSRSRKSGFTLIELLVVIAIIALLAALLLPAITKAREAARAAQCRANLKNIGVGLYKFSDRDPQKRLCSGASDYRRDGCMDTWGWVADIVNAGDGNMNESLDPSNPLKGSEKLNDLLGGTATTLPKEEAPAGRLVDGICGADSFASTNGNGATTDGFAQTPASTAERADLLARAIIQSGYNTNYAAGWHLVRSGLKVGFDNTATPTALIAPAGGSAKGLAGSLGPLKIAVLDKSRVSSSNIGLIGCAGAGDIDEAILDFTLAIDPASPFATDVTEQTFIEAGSLLTEAFNDGPAAYSTTNNRIQLIDDGWVLNAQRDCEKGNPTTTECGPYVVAADPTDVTSQQFYNQDTRDWFAIHAGACNVLMGDGSVKVFYDVNSDGYLNPGFPVSNTLTPADYAEIGYESDDVEMTKDQFFNGLFLDETYFKGTFESS</sequence>
<dbReference type="OrthoDB" id="254023at2"/>
<dbReference type="SUPFAM" id="SSF54523">
    <property type="entry name" value="Pili subunits"/>
    <property type="match status" value="1"/>
</dbReference>
<dbReference type="InterPro" id="IPR011453">
    <property type="entry name" value="DUF1559"/>
</dbReference>
<dbReference type="AlphaFoldDB" id="A0A517SPD5"/>
<dbReference type="NCBIfam" id="TIGR02532">
    <property type="entry name" value="IV_pilin_GFxxxE"/>
    <property type="match status" value="1"/>
</dbReference>
<dbReference type="PANTHER" id="PTHR30093:SF2">
    <property type="entry name" value="TYPE II SECRETION SYSTEM PROTEIN H"/>
    <property type="match status" value="1"/>
</dbReference>
<dbReference type="EMBL" id="CP036272">
    <property type="protein sequence ID" value="QDT57982.1"/>
    <property type="molecule type" value="Genomic_DNA"/>
</dbReference>
<dbReference type="Proteomes" id="UP000315003">
    <property type="component" value="Chromosome"/>
</dbReference>
<dbReference type="Pfam" id="PF07963">
    <property type="entry name" value="N_methyl"/>
    <property type="match status" value="1"/>
</dbReference>
<proteinExistence type="predicted"/>
<dbReference type="InterPro" id="IPR012902">
    <property type="entry name" value="N_methyl_site"/>
</dbReference>
<dbReference type="RefSeq" id="WP_145268815.1">
    <property type="nucleotide sequence ID" value="NZ_CP036272.1"/>
</dbReference>
<name>A0A517SPD5_9BACT</name>
<evidence type="ECO:0000313" key="3">
    <source>
        <dbReference type="Proteomes" id="UP000315003"/>
    </source>
</evidence>
<dbReference type="PROSITE" id="PS00409">
    <property type="entry name" value="PROKAR_NTER_METHYL"/>
    <property type="match status" value="1"/>
</dbReference>
<organism evidence="2 3">
    <name type="scientific">Stieleria bergensis</name>
    <dbReference type="NCBI Taxonomy" id="2528025"/>
    <lineage>
        <taxon>Bacteria</taxon>
        <taxon>Pseudomonadati</taxon>
        <taxon>Planctomycetota</taxon>
        <taxon>Planctomycetia</taxon>
        <taxon>Pirellulales</taxon>
        <taxon>Pirellulaceae</taxon>
        <taxon>Stieleria</taxon>
    </lineage>
</organism>
<dbReference type="NCBIfam" id="TIGR04294">
    <property type="entry name" value="pre_pil_HX9DG"/>
    <property type="match status" value="1"/>
</dbReference>
<reference evidence="2 3" key="1">
    <citation type="submission" date="2019-02" db="EMBL/GenBank/DDBJ databases">
        <title>Deep-cultivation of Planctomycetes and their phenomic and genomic characterization uncovers novel biology.</title>
        <authorList>
            <person name="Wiegand S."/>
            <person name="Jogler M."/>
            <person name="Boedeker C."/>
            <person name="Pinto D."/>
            <person name="Vollmers J."/>
            <person name="Rivas-Marin E."/>
            <person name="Kohn T."/>
            <person name="Peeters S.H."/>
            <person name="Heuer A."/>
            <person name="Rast P."/>
            <person name="Oberbeckmann S."/>
            <person name="Bunk B."/>
            <person name="Jeske O."/>
            <person name="Meyerdierks A."/>
            <person name="Storesund J.E."/>
            <person name="Kallscheuer N."/>
            <person name="Luecker S."/>
            <person name="Lage O.M."/>
            <person name="Pohl T."/>
            <person name="Merkel B.J."/>
            <person name="Hornburger P."/>
            <person name="Mueller R.-W."/>
            <person name="Bruemmer F."/>
            <person name="Labrenz M."/>
            <person name="Spormann A.M."/>
            <person name="Op den Camp H."/>
            <person name="Overmann J."/>
            <person name="Amann R."/>
            <person name="Jetten M.S.M."/>
            <person name="Mascher T."/>
            <person name="Medema M.H."/>
            <person name="Devos D.P."/>
            <person name="Kaster A.-K."/>
            <person name="Ovreas L."/>
            <person name="Rohde M."/>
            <person name="Galperin M.Y."/>
            <person name="Jogler C."/>
        </authorList>
    </citation>
    <scope>NUCLEOTIDE SEQUENCE [LARGE SCALE GENOMIC DNA]</scope>
    <source>
        <strain evidence="2 3">SV_7m_r</strain>
    </source>
</reference>
<gene>
    <name evidence="2" type="primary">xcpT_1</name>
    <name evidence="2" type="ORF">SV7mr_04710</name>
</gene>
<evidence type="ECO:0000313" key="2">
    <source>
        <dbReference type="EMBL" id="QDT57982.1"/>
    </source>
</evidence>
<evidence type="ECO:0000259" key="1">
    <source>
        <dbReference type="Pfam" id="PF07596"/>
    </source>
</evidence>